<sequence>MTAKSALQVPYECIYKLARRDLSVGRNLAGLDPLHSQASLLRALAGFQVLEAIAMLFNPRMGLHRDIQNMSGLESPRWLWEHDRWSQCEQSPPRVVVIGAGVMGLSTAWSLARSGAQVVICDGGHAEKGSWGESRIARVSYADDVLVKLAQRSYELYGELGKTSAEPLMCKTGCLDVGFKRESLDKLAQTYDRLAQPYQRLNHHEVQQRWPMLQLSSEYVEASVYCPLGDAVCAGVVLEALKDQILRHGGPAAMVDDPVVQIDRQRKTVTTADGSVIPYSKLVVAAGIWTNRTLRKMSLPLLPLVTSIEQQTYYSTPPGMEDLYSSSHLPVIIEHNPPPQPQMKRRGGYMIPHLSNGVDGVKFGMHRQGPLLDNEDFPMAPGSTAASAKHFSCSATRGHDVWCSRWPEEEDAHLRAETDAFCKRVLPGLDPSAPPALTMRCPYDQQLYADEDFVVGVHPADPDVIVVGGFAGEGFKFGPAIGEMAACLVTGASFKARPNTRKGNSLPCFSFMPLILSSPHVLFTMTTYRQYRKIFT</sequence>
<evidence type="ECO:0000256" key="5">
    <source>
        <dbReference type="ARBA" id="ARBA00023002"/>
    </source>
</evidence>
<organism evidence="7 8">
    <name type="scientific">Symbiodinium microadriaticum</name>
    <name type="common">Dinoflagellate</name>
    <name type="synonym">Zooxanthella microadriatica</name>
    <dbReference type="NCBI Taxonomy" id="2951"/>
    <lineage>
        <taxon>Eukaryota</taxon>
        <taxon>Sar</taxon>
        <taxon>Alveolata</taxon>
        <taxon>Dinophyceae</taxon>
        <taxon>Suessiales</taxon>
        <taxon>Symbiodiniaceae</taxon>
        <taxon>Symbiodinium</taxon>
    </lineage>
</organism>
<dbReference type="AlphaFoldDB" id="A0A1Q9BWR3"/>
<comment type="similarity">
    <text evidence="2">Belongs to the MSOX/MTOX family.</text>
</comment>
<evidence type="ECO:0000313" key="8">
    <source>
        <dbReference type="Proteomes" id="UP000186817"/>
    </source>
</evidence>
<evidence type="ECO:0000256" key="2">
    <source>
        <dbReference type="ARBA" id="ARBA00010989"/>
    </source>
</evidence>
<comment type="cofactor">
    <cofactor evidence="1">
        <name>FAD</name>
        <dbReference type="ChEBI" id="CHEBI:57692"/>
    </cofactor>
</comment>
<keyword evidence="3" id="KW-0285">Flavoprotein</keyword>
<evidence type="ECO:0000256" key="3">
    <source>
        <dbReference type="ARBA" id="ARBA00022630"/>
    </source>
</evidence>
<comment type="caution">
    <text evidence="7">The sequence shown here is derived from an EMBL/GenBank/DDBJ whole genome shotgun (WGS) entry which is preliminary data.</text>
</comment>
<evidence type="ECO:0000256" key="1">
    <source>
        <dbReference type="ARBA" id="ARBA00001974"/>
    </source>
</evidence>
<gene>
    <name evidence="7" type="primary">PIPOX</name>
    <name evidence="7" type="ORF">AK812_SmicGene45157</name>
</gene>
<name>A0A1Q9BWR3_SYMMI</name>
<dbReference type="Proteomes" id="UP000186817">
    <property type="component" value="Unassembled WGS sequence"/>
</dbReference>
<dbReference type="Gene3D" id="3.30.9.10">
    <property type="entry name" value="D-Amino Acid Oxidase, subunit A, domain 2"/>
    <property type="match status" value="1"/>
</dbReference>
<dbReference type="InterPro" id="IPR045170">
    <property type="entry name" value="MTOX"/>
</dbReference>
<keyword evidence="8" id="KW-1185">Reference proteome</keyword>
<keyword evidence="5" id="KW-0560">Oxidoreductase</keyword>
<dbReference type="Pfam" id="PF01266">
    <property type="entry name" value="DAO"/>
    <property type="match status" value="1"/>
</dbReference>
<feature type="domain" description="FAD dependent oxidoreductase" evidence="6">
    <location>
        <begin position="94"/>
        <end position="487"/>
    </location>
</feature>
<dbReference type="SUPFAM" id="SSF51905">
    <property type="entry name" value="FAD/NAD(P)-binding domain"/>
    <property type="match status" value="1"/>
</dbReference>
<evidence type="ECO:0000313" key="7">
    <source>
        <dbReference type="EMBL" id="OLP75106.1"/>
    </source>
</evidence>
<keyword evidence="4" id="KW-0274">FAD</keyword>
<evidence type="ECO:0000256" key="4">
    <source>
        <dbReference type="ARBA" id="ARBA00022827"/>
    </source>
</evidence>
<reference evidence="7 8" key="1">
    <citation type="submission" date="2016-02" db="EMBL/GenBank/DDBJ databases">
        <title>Genome analysis of coral dinoflagellate symbionts highlights evolutionary adaptations to a symbiotic lifestyle.</title>
        <authorList>
            <person name="Aranda M."/>
            <person name="Li Y."/>
            <person name="Liew Y.J."/>
            <person name="Baumgarten S."/>
            <person name="Simakov O."/>
            <person name="Wilson M."/>
            <person name="Piel J."/>
            <person name="Ashoor H."/>
            <person name="Bougouffa S."/>
            <person name="Bajic V.B."/>
            <person name="Ryu T."/>
            <person name="Ravasi T."/>
            <person name="Bayer T."/>
            <person name="Micklem G."/>
            <person name="Kim H."/>
            <person name="Bhak J."/>
            <person name="Lajeunesse T.C."/>
            <person name="Voolstra C.R."/>
        </authorList>
    </citation>
    <scope>NUCLEOTIDE SEQUENCE [LARGE SCALE GENOMIC DNA]</scope>
    <source>
        <strain evidence="7 8">CCMP2467</strain>
    </source>
</reference>
<evidence type="ECO:0000259" key="6">
    <source>
        <dbReference type="Pfam" id="PF01266"/>
    </source>
</evidence>
<proteinExistence type="inferred from homology"/>
<dbReference type="PANTHER" id="PTHR10961:SF7">
    <property type="entry name" value="FAD DEPENDENT OXIDOREDUCTASE DOMAIN-CONTAINING PROTEIN"/>
    <property type="match status" value="1"/>
</dbReference>
<dbReference type="InterPro" id="IPR006076">
    <property type="entry name" value="FAD-dep_OxRdtase"/>
</dbReference>
<protein>
    <submittedName>
        <fullName evidence="7">Peroxisomal sarcosine oxidase</fullName>
    </submittedName>
</protein>
<dbReference type="PANTHER" id="PTHR10961">
    <property type="entry name" value="PEROXISOMAL SARCOSINE OXIDASE"/>
    <property type="match status" value="1"/>
</dbReference>
<feature type="non-terminal residue" evidence="7">
    <location>
        <position position="536"/>
    </location>
</feature>
<dbReference type="OrthoDB" id="424974at2759"/>
<dbReference type="InterPro" id="IPR036188">
    <property type="entry name" value="FAD/NAD-bd_sf"/>
</dbReference>
<dbReference type="Gene3D" id="3.50.50.60">
    <property type="entry name" value="FAD/NAD(P)-binding domain"/>
    <property type="match status" value="1"/>
</dbReference>
<dbReference type="EMBL" id="LSRX01002795">
    <property type="protein sequence ID" value="OLP75106.1"/>
    <property type="molecule type" value="Genomic_DNA"/>
</dbReference>
<dbReference type="GO" id="GO:0050660">
    <property type="term" value="F:flavin adenine dinucleotide binding"/>
    <property type="evidence" value="ECO:0007669"/>
    <property type="project" value="InterPro"/>
</dbReference>
<dbReference type="GO" id="GO:0008115">
    <property type="term" value="F:sarcosine oxidase activity"/>
    <property type="evidence" value="ECO:0007669"/>
    <property type="project" value="TreeGrafter"/>
</dbReference>
<accession>A0A1Q9BWR3</accession>